<sequence length="635" mass="71216">MSELKLNPTTFAPLPLGSVRPEGWLKRQLRIQANGISGKLDEFWPDVMNSQWFGGESEGWERAPYWLDGAIPLAFLLDDEALKAKVIKYMEYILEHQQEDGWLGPRDMKASDGDQTNSNYDVWGQLLATKVLALYHEVVDDDRVLRALEVNLRKIEAHIDTSPLWNWGAFRWFETLLAIYLLFEETGEQWLLDLAVTIHAQGFDWRSFFARFHETKPTRKDRWNYMGHVVNCAMAIKAPGLWWRVSGDEGDRAAVYDIIDKLDDFHGMVTGVMSGDECIAGTSPSQGTELCAVVEYQFSLEVLLSVMGDPAFGDRLEKITFNALPATFSPDMWSHQYDQQVNQVECSVVENRRWNTNGADANTFGVEPNYGCCTANLSQGWPKFAMNLWMKTDDDGLAAVAYGPSRVTTDLAGTPVTVVLDTEYPFRDSLRFTVTAEKPTSFPLVLRIPAWAAGATVQVAGGEAAVATPGTFHRIEREWSGSTEVLLTLPMAAKLTRRPNNAVAVERGPLIYSLKMGETWKRINEDKPYRELPHADWEVLPTTPWNYALEVDESSIASDVTFAESPVGDMPFSPDQAPVRATVKGRRVPTWQMENGSAQDVPAGPVECADQVEELTLIPYGCTNLRVTEFPVVKR</sequence>
<dbReference type="PANTHER" id="PTHR31151">
    <property type="entry name" value="PROLINE-TRNA LIGASE (DUF1680)"/>
    <property type="match status" value="1"/>
</dbReference>
<gene>
    <name evidence="3" type="ORF">LCGC14_0124310</name>
</gene>
<dbReference type="Pfam" id="PF07944">
    <property type="entry name" value="Beta-AFase-like_GH127_cat"/>
    <property type="match status" value="1"/>
</dbReference>
<dbReference type="InterPro" id="IPR008928">
    <property type="entry name" value="6-hairpin_glycosidase_sf"/>
</dbReference>
<comment type="caution">
    <text evidence="3">The sequence shown here is derived from an EMBL/GenBank/DDBJ whole genome shotgun (WGS) entry which is preliminary data.</text>
</comment>
<reference evidence="3" key="1">
    <citation type="journal article" date="2015" name="Nature">
        <title>Complex archaea that bridge the gap between prokaryotes and eukaryotes.</title>
        <authorList>
            <person name="Spang A."/>
            <person name="Saw J.H."/>
            <person name="Jorgensen S.L."/>
            <person name="Zaremba-Niedzwiedzka K."/>
            <person name="Martijn J."/>
            <person name="Lind A.E."/>
            <person name="van Eijk R."/>
            <person name="Schleper C."/>
            <person name="Guy L."/>
            <person name="Ettema T.J."/>
        </authorList>
    </citation>
    <scope>NUCLEOTIDE SEQUENCE</scope>
</reference>
<dbReference type="EMBL" id="LAZR01000039">
    <property type="protein sequence ID" value="KKO00657.1"/>
    <property type="molecule type" value="Genomic_DNA"/>
</dbReference>
<dbReference type="Pfam" id="PF20736">
    <property type="entry name" value="Glyco_hydro127M"/>
    <property type="match status" value="1"/>
</dbReference>
<dbReference type="GO" id="GO:0005975">
    <property type="term" value="P:carbohydrate metabolic process"/>
    <property type="evidence" value="ECO:0007669"/>
    <property type="project" value="InterPro"/>
</dbReference>
<evidence type="ECO:0000259" key="1">
    <source>
        <dbReference type="Pfam" id="PF07944"/>
    </source>
</evidence>
<dbReference type="InterPro" id="IPR012878">
    <property type="entry name" value="Beta-AFase-like_GH127_cat"/>
</dbReference>
<dbReference type="SUPFAM" id="SSF48208">
    <property type="entry name" value="Six-hairpin glycosidases"/>
    <property type="match status" value="1"/>
</dbReference>
<name>A0A0F9XMP0_9ZZZZ</name>
<feature type="domain" description="Non-reducing end beta-L-arabinofuranosidase-like GH127 middle" evidence="2">
    <location>
        <begin position="399"/>
        <end position="491"/>
    </location>
</feature>
<evidence type="ECO:0000259" key="2">
    <source>
        <dbReference type="Pfam" id="PF20736"/>
    </source>
</evidence>
<organism evidence="3">
    <name type="scientific">marine sediment metagenome</name>
    <dbReference type="NCBI Taxonomy" id="412755"/>
    <lineage>
        <taxon>unclassified sequences</taxon>
        <taxon>metagenomes</taxon>
        <taxon>ecological metagenomes</taxon>
    </lineage>
</organism>
<dbReference type="AlphaFoldDB" id="A0A0F9XMP0"/>
<proteinExistence type="predicted"/>
<evidence type="ECO:0000313" key="3">
    <source>
        <dbReference type="EMBL" id="KKO00657.1"/>
    </source>
</evidence>
<accession>A0A0F9XMP0</accession>
<feature type="domain" description="Non-reducing end beta-L-arabinofuranosidase-like GH127 catalytic" evidence="1">
    <location>
        <begin position="65"/>
        <end position="385"/>
    </location>
</feature>
<evidence type="ECO:0008006" key="4">
    <source>
        <dbReference type="Google" id="ProtNLM"/>
    </source>
</evidence>
<dbReference type="InterPro" id="IPR049046">
    <property type="entry name" value="Beta-AFase-like_GH127_middle"/>
</dbReference>
<dbReference type="PANTHER" id="PTHR31151:SF0">
    <property type="entry name" value="PROLINE-TRNA LIGASE (DUF1680)"/>
    <property type="match status" value="1"/>
</dbReference>
<protein>
    <recommendedName>
        <fullName evidence="4">DUF1680 family protein</fullName>
    </recommendedName>
</protein>